<sequence length="126" mass="13982">MKAFSMLSSGFVSRSKRSYLFLVCLAACCASGLRLDAQILTREDLQRETSAYEAASGSVKPPQMPAVEAGRIWLRLGILYQDAGRFGQSKMAYEHAMRLLTVVPISRPDLADGIDRLERSTWRPGI</sequence>
<organism evidence="1 2">
    <name type="scientific">Tunturiibacter gelidiferens</name>
    <dbReference type="NCBI Taxonomy" id="3069689"/>
    <lineage>
        <taxon>Bacteria</taxon>
        <taxon>Pseudomonadati</taxon>
        <taxon>Acidobacteriota</taxon>
        <taxon>Terriglobia</taxon>
        <taxon>Terriglobales</taxon>
        <taxon>Acidobacteriaceae</taxon>
        <taxon>Tunturiibacter</taxon>
    </lineage>
</organism>
<accession>A0A9X0QFB7</accession>
<evidence type="ECO:0000313" key="1">
    <source>
        <dbReference type="EMBL" id="MBB5329204.1"/>
    </source>
</evidence>
<dbReference type="EMBL" id="JACHEB010000006">
    <property type="protein sequence ID" value="MBB5329204.1"/>
    <property type="molecule type" value="Genomic_DNA"/>
</dbReference>
<reference evidence="1 2" key="1">
    <citation type="submission" date="2020-08" db="EMBL/GenBank/DDBJ databases">
        <title>Genomic Encyclopedia of Type Strains, Phase IV (KMG-V): Genome sequencing to study the core and pangenomes of soil and plant-associated prokaryotes.</title>
        <authorList>
            <person name="Whitman W."/>
        </authorList>
    </citation>
    <scope>NUCLEOTIDE SEQUENCE [LARGE SCALE GENOMIC DNA]</scope>
    <source>
        <strain evidence="1 2">X5P2</strain>
    </source>
</reference>
<protein>
    <recommendedName>
        <fullName evidence="3">Tetratricopeptide repeat protein</fullName>
    </recommendedName>
</protein>
<comment type="caution">
    <text evidence="1">The sequence shown here is derived from an EMBL/GenBank/DDBJ whole genome shotgun (WGS) entry which is preliminary data.</text>
</comment>
<dbReference type="AlphaFoldDB" id="A0A9X0QFB7"/>
<evidence type="ECO:0008006" key="3">
    <source>
        <dbReference type="Google" id="ProtNLM"/>
    </source>
</evidence>
<evidence type="ECO:0000313" key="2">
    <source>
        <dbReference type="Proteomes" id="UP000535182"/>
    </source>
</evidence>
<dbReference type="Proteomes" id="UP000535182">
    <property type="component" value="Unassembled WGS sequence"/>
</dbReference>
<name>A0A9X0QFB7_9BACT</name>
<dbReference type="RefSeq" id="WP_183977511.1">
    <property type="nucleotide sequence ID" value="NZ_JACHEB010000006.1"/>
</dbReference>
<proteinExistence type="predicted"/>
<keyword evidence="2" id="KW-1185">Reference proteome</keyword>
<gene>
    <name evidence="1" type="ORF">HDF14_002822</name>
</gene>